<dbReference type="NCBIfam" id="NF008334">
    <property type="entry name" value="PRK11119.1"/>
    <property type="match status" value="1"/>
</dbReference>
<evidence type="ECO:0000313" key="2">
    <source>
        <dbReference type="EMBL" id="GAA3989304.1"/>
    </source>
</evidence>
<protein>
    <submittedName>
        <fullName evidence="2">Glycine betaine/L-proline ABC transporter substrate-binding protein ProX</fullName>
    </submittedName>
</protein>
<name>A0ABP7QX92_9BURK</name>
<proteinExistence type="predicted"/>
<dbReference type="PROSITE" id="PS51318">
    <property type="entry name" value="TAT"/>
    <property type="match status" value="1"/>
</dbReference>
<dbReference type="Gene3D" id="3.40.190.100">
    <property type="entry name" value="Glycine betaine-binding periplasmic protein, domain 2"/>
    <property type="match status" value="1"/>
</dbReference>
<dbReference type="Gene3D" id="3.40.190.10">
    <property type="entry name" value="Periplasmic binding protein-like II"/>
    <property type="match status" value="1"/>
</dbReference>
<dbReference type="RefSeq" id="WP_103044901.1">
    <property type="nucleotide sequence ID" value="NZ_BAABBP010000007.1"/>
</dbReference>
<evidence type="ECO:0000259" key="1">
    <source>
        <dbReference type="Pfam" id="PF04069"/>
    </source>
</evidence>
<dbReference type="EMBL" id="BAABBP010000007">
    <property type="protein sequence ID" value="GAA3989304.1"/>
    <property type="molecule type" value="Genomic_DNA"/>
</dbReference>
<dbReference type="InterPro" id="IPR006311">
    <property type="entry name" value="TAT_signal"/>
</dbReference>
<accession>A0ABP7QX92</accession>
<dbReference type="CDD" id="cd13638">
    <property type="entry name" value="PBP2_EcProx_like"/>
    <property type="match status" value="1"/>
</dbReference>
<evidence type="ECO:0000313" key="3">
    <source>
        <dbReference type="Proteomes" id="UP001501627"/>
    </source>
</evidence>
<comment type="caution">
    <text evidence="2">The sequence shown here is derived from an EMBL/GenBank/DDBJ whole genome shotgun (WGS) entry which is preliminary data.</text>
</comment>
<sequence>MRHHASTPANIFHTTPGAITRRRALGQALGAGAALALPVIARAADAQQPGRGVKVLPLKSSLVDESFQTLLVMRALAELGYDVQPYEEVEYPLAHLAVARGDATLIANHWNPHHSEFYKAAGGDAALYRRGVYSAGAAQGYMIDRRSAEQYGITHIDQLQDPKLAQLFDMRGKGRASLVGPNAGWGGEAVVYHQIKTFGLQDTVEYVQGNYPALISETIARHQAGKPVLYYAWTPYWLSNVLRPGRDAVWLQVPRSAMPGVQAGIDTALPNGRNYGFPLNNQHIVTSQAWAREHPAAARLFAVMQVSVDDISAQNKLVHDGQRKPRDIQQHADRWIAAHRQDFDAWLAQARAAAA</sequence>
<reference evidence="3" key="1">
    <citation type="journal article" date="2019" name="Int. J. Syst. Evol. Microbiol.">
        <title>The Global Catalogue of Microorganisms (GCM) 10K type strain sequencing project: providing services to taxonomists for standard genome sequencing and annotation.</title>
        <authorList>
            <consortium name="The Broad Institute Genomics Platform"/>
            <consortium name="The Broad Institute Genome Sequencing Center for Infectious Disease"/>
            <person name="Wu L."/>
            <person name="Ma J."/>
        </authorList>
    </citation>
    <scope>NUCLEOTIDE SEQUENCE [LARGE SCALE GENOMIC DNA]</scope>
    <source>
        <strain evidence="3">JCM 17561</strain>
    </source>
</reference>
<feature type="domain" description="ABC-type glycine betaine transport system substrate-binding" evidence="1">
    <location>
        <begin position="65"/>
        <end position="337"/>
    </location>
</feature>
<dbReference type="InterPro" id="IPR007210">
    <property type="entry name" value="ABC_Gly_betaine_transp_sub-bd"/>
</dbReference>
<dbReference type="Pfam" id="PF04069">
    <property type="entry name" value="OpuAC"/>
    <property type="match status" value="1"/>
</dbReference>
<dbReference type="Proteomes" id="UP001501627">
    <property type="component" value="Unassembled WGS sequence"/>
</dbReference>
<gene>
    <name evidence="2" type="primary">proX_3</name>
    <name evidence="2" type="ORF">GCM10022279_10540</name>
</gene>
<keyword evidence="3" id="KW-1185">Reference proteome</keyword>
<organism evidence="2 3">
    <name type="scientific">Comamonas faecalis</name>
    <dbReference type="NCBI Taxonomy" id="1387849"/>
    <lineage>
        <taxon>Bacteria</taxon>
        <taxon>Pseudomonadati</taxon>
        <taxon>Pseudomonadota</taxon>
        <taxon>Betaproteobacteria</taxon>
        <taxon>Burkholderiales</taxon>
        <taxon>Comamonadaceae</taxon>
        <taxon>Comamonas</taxon>
    </lineage>
</organism>
<dbReference type="SUPFAM" id="SSF53850">
    <property type="entry name" value="Periplasmic binding protein-like II"/>
    <property type="match status" value="1"/>
</dbReference>